<evidence type="ECO:0000313" key="2">
    <source>
        <dbReference type="Proteomes" id="UP001305647"/>
    </source>
</evidence>
<evidence type="ECO:0000313" key="1">
    <source>
        <dbReference type="EMBL" id="KAK4101568.1"/>
    </source>
</evidence>
<proteinExistence type="predicted"/>
<sequence>MVRSVRKTKNGVERRVHHCSQRLALSQLFLIFPRERTSSSTDGIRLCESLPLRHRRARACRPASELYCGVGSGGGRCCGILPHATATAKRNPPIAARLFPRFYRVKAHPAVASRPRVANCSQTVISIVTVGLRSAHATQWRRHGQTPTTREMKAPSACLPGTLSTFPQALTGMSLRLQAIVVSAGEQWNTARGRFRMRGQRLCGPLGFRRSLNGPRGKG</sequence>
<accession>A0AAN6Q130</accession>
<protein>
    <submittedName>
        <fullName evidence="1">Uncharacterized protein</fullName>
    </submittedName>
</protein>
<dbReference type="Proteomes" id="UP001305647">
    <property type="component" value="Unassembled WGS sequence"/>
</dbReference>
<reference evidence="1" key="1">
    <citation type="journal article" date="2023" name="Mol. Phylogenet. Evol.">
        <title>Genome-scale phylogeny and comparative genomics of the fungal order Sordariales.</title>
        <authorList>
            <person name="Hensen N."/>
            <person name="Bonometti L."/>
            <person name="Westerberg I."/>
            <person name="Brannstrom I.O."/>
            <person name="Guillou S."/>
            <person name="Cros-Aarteil S."/>
            <person name="Calhoun S."/>
            <person name="Haridas S."/>
            <person name="Kuo A."/>
            <person name="Mondo S."/>
            <person name="Pangilinan J."/>
            <person name="Riley R."/>
            <person name="LaButti K."/>
            <person name="Andreopoulos B."/>
            <person name="Lipzen A."/>
            <person name="Chen C."/>
            <person name="Yan M."/>
            <person name="Daum C."/>
            <person name="Ng V."/>
            <person name="Clum A."/>
            <person name="Steindorff A."/>
            <person name="Ohm R.A."/>
            <person name="Martin F."/>
            <person name="Silar P."/>
            <person name="Natvig D.O."/>
            <person name="Lalanne C."/>
            <person name="Gautier V."/>
            <person name="Ament-Velasquez S.L."/>
            <person name="Kruys A."/>
            <person name="Hutchinson M.I."/>
            <person name="Powell A.J."/>
            <person name="Barry K."/>
            <person name="Miller A.N."/>
            <person name="Grigoriev I.V."/>
            <person name="Debuchy R."/>
            <person name="Gladieux P."/>
            <person name="Hiltunen Thoren M."/>
            <person name="Johannesson H."/>
        </authorList>
    </citation>
    <scope>NUCLEOTIDE SEQUENCE</scope>
    <source>
        <strain evidence="1">CBS 757.83</strain>
    </source>
</reference>
<reference evidence="1" key="2">
    <citation type="submission" date="2023-05" db="EMBL/GenBank/DDBJ databases">
        <authorList>
            <consortium name="Lawrence Berkeley National Laboratory"/>
            <person name="Steindorff A."/>
            <person name="Hensen N."/>
            <person name="Bonometti L."/>
            <person name="Westerberg I."/>
            <person name="Brannstrom I.O."/>
            <person name="Guillou S."/>
            <person name="Cros-Aarteil S."/>
            <person name="Calhoun S."/>
            <person name="Haridas S."/>
            <person name="Kuo A."/>
            <person name="Mondo S."/>
            <person name="Pangilinan J."/>
            <person name="Riley R."/>
            <person name="Labutti K."/>
            <person name="Andreopoulos B."/>
            <person name="Lipzen A."/>
            <person name="Chen C."/>
            <person name="Yanf M."/>
            <person name="Daum C."/>
            <person name="Ng V."/>
            <person name="Clum A."/>
            <person name="Ohm R."/>
            <person name="Martin F."/>
            <person name="Silar P."/>
            <person name="Natvig D."/>
            <person name="Lalanne C."/>
            <person name="Gautier V."/>
            <person name="Ament-Velasquez S.L."/>
            <person name="Kruys A."/>
            <person name="Hutchinson M.I."/>
            <person name="Powell A.J."/>
            <person name="Barry K."/>
            <person name="Miller A.N."/>
            <person name="Grigoriev I.V."/>
            <person name="Debuchy R."/>
            <person name="Gladieux P."/>
            <person name="Thoren M.H."/>
            <person name="Johannesson H."/>
        </authorList>
    </citation>
    <scope>NUCLEOTIDE SEQUENCE</scope>
    <source>
        <strain evidence="1">CBS 757.83</strain>
    </source>
</reference>
<organism evidence="1 2">
    <name type="scientific">Parathielavia hyrcaniae</name>
    <dbReference type="NCBI Taxonomy" id="113614"/>
    <lineage>
        <taxon>Eukaryota</taxon>
        <taxon>Fungi</taxon>
        <taxon>Dikarya</taxon>
        <taxon>Ascomycota</taxon>
        <taxon>Pezizomycotina</taxon>
        <taxon>Sordariomycetes</taxon>
        <taxon>Sordariomycetidae</taxon>
        <taxon>Sordariales</taxon>
        <taxon>Chaetomiaceae</taxon>
        <taxon>Parathielavia</taxon>
    </lineage>
</organism>
<keyword evidence="2" id="KW-1185">Reference proteome</keyword>
<gene>
    <name evidence="1" type="ORF">N658DRAFT_48206</name>
</gene>
<comment type="caution">
    <text evidence="1">The sequence shown here is derived from an EMBL/GenBank/DDBJ whole genome shotgun (WGS) entry which is preliminary data.</text>
</comment>
<dbReference type="AlphaFoldDB" id="A0AAN6Q130"/>
<dbReference type="EMBL" id="MU863634">
    <property type="protein sequence ID" value="KAK4101568.1"/>
    <property type="molecule type" value="Genomic_DNA"/>
</dbReference>
<name>A0AAN6Q130_9PEZI</name>